<feature type="compositionally biased region" description="Pro residues" evidence="1">
    <location>
        <begin position="539"/>
        <end position="552"/>
    </location>
</feature>
<reference evidence="3" key="2">
    <citation type="submission" date="2019-09" db="EMBL/GenBank/DDBJ databases">
        <authorList>
            <consortium name="NCBI Pathogen Detection Project"/>
        </authorList>
    </citation>
    <scope>NUCLEOTIDE SEQUENCE</scope>
    <source>
        <strain evidence="3">EC00671</strain>
    </source>
</reference>
<proteinExistence type="predicted"/>
<dbReference type="NCBIfam" id="TIGR02675">
    <property type="entry name" value="tape_meas_nterm"/>
    <property type="match status" value="1"/>
</dbReference>
<dbReference type="Pfam" id="PF20155">
    <property type="entry name" value="TMP_3"/>
    <property type="match status" value="1"/>
</dbReference>
<feature type="region of interest" description="Disordered" evidence="1">
    <location>
        <begin position="432"/>
        <end position="494"/>
    </location>
</feature>
<feature type="compositionally biased region" description="Pro residues" evidence="1">
    <location>
        <begin position="598"/>
        <end position="609"/>
    </location>
</feature>
<feature type="region of interest" description="Disordered" evidence="1">
    <location>
        <begin position="590"/>
        <end position="609"/>
    </location>
</feature>
<protein>
    <submittedName>
        <fullName evidence="3">Tape measure protein</fullName>
    </submittedName>
</protein>
<comment type="caution">
    <text evidence="3">The sequence shown here is derived from an EMBL/GenBank/DDBJ whole genome shotgun (WGS) entry which is preliminary data.</text>
</comment>
<dbReference type="InterPro" id="IPR013491">
    <property type="entry name" value="Tape_meas_N"/>
</dbReference>
<dbReference type="EMBL" id="DABHBC010000001">
    <property type="protein sequence ID" value="HAJ1153048.1"/>
    <property type="molecule type" value="Genomic_DNA"/>
</dbReference>
<sequence>MTGKRLKASVIIDLNGNLSRRSRQYSNQINALSRSGQSSLRALRMEVVRVSGAIDRMGSLSTRTFRMLSAGALGIAGVGYTANKLFIGAAAQREQQIIAMNSLYHGDKVRAQAMMAWAKQNAKDTTWGLSGVLDEIRSSKGFGMTDEQTKQFITMLQDQGAMHGWDLPTAQGASLQLKQMFARQQITAADANLLTGYGINVYQALADATGTDVKKIRDLGTKGKLGMKSILTVFRTLSEQSKGAQASAMNSWDGMFAQMEANLLEFRIKVANSGPFEEIKNEMRRVLNWHDMADKSGELDALAENIGQKFLTTFRTVKIAAQELWRWLKPGKDALVWVDQNIVSLKKLAAVLVSVWLANKALRAGWAVAKPSWQVASYPFKTGRRMWRRMRNRKREQAGLPIPAPMTTEALLQGTGIQRVFVINWPRGFGGYGSGGGRRGRGGGRTPPLLPRQPLLLPGPRPLPLPAPRPVPALPPPGVPAAARPAPRPLPGKSGLPGRFAGSAAAQQVTGAAGTLANAGRTVSRLLSGAGNRQTAPSPVVPVTPRPAPRPLPAKSGLPGRLAGSAAAQQVTGAAGTLADAGRTVSRLLSGAGNRQPAPSPVVPVTPRPAPRPLPAKSGLPGRLAGSAAGQRVTGTVGKLADVGRAVGGWFSGIGNRLADSAIGRVVTKGAGALGWMGKGAGRALSRLGGPVMGALQLAPVLMDEQASTHEKAGAIGSTAGAWLGGAVGSLAGPLGTVAGATLGSVAGEYLGGFVTDLYQKWTAPDKEPQEQKVNAEASLRVELGEGLRLTSSRVTEDGMGLNIYAGDNYITGW</sequence>
<dbReference type="PANTHER" id="PTHR38812:SF2">
    <property type="entry name" value="MU-LIKE PROPHAGE FLUMU PROTEIN GP42"/>
    <property type="match status" value="1"/>
</dbReference>
<reference evidence="3" key="1">
    <citation type="journal article" date="2018" name="Genome Biol.">
        <title>SKESA: strategic k-mer extension for scrupulous assemblies.</title>
        <authorList>
            <person name="Souvorov A."/>
            <person name="Agarwala R."/>
            <person name="Lipman D.J."/>
        </authorList>
    </citation>
    <scope>NUCLEOTIDE SEQUENCE</scope>
    <source>
        <strain evidence="3">EC00671</strain>
    </source>
</reference>
<dbReference type="AlphaFoldDB" id="A0A7B9KB54"/>
<feature type="region of interest" description="Disordered" evidence="1">
    <location>
        <begin position="529"/>
        <end position="566"/>
    </location>
</feature>
<feature type="compositionally biased region" description="Pro residues" evidence="1">
    <location>
        <begin position="457"/>
        <end position="479"/>
    </location>
</feature>
<dbReference type="InterPro" id="IPR053058">
    <property type="entry name" value="Mulikevirus_tape_measure"/>
</dbReference>
<organism evidence="3">
    <name type="scientific">Escherichia coli</name>
    <dbReference type="NCBI Taxonomy" id="562"/>
    <lineage>
        <taxon>Bacteria</taxon>
        <taxon>Pseudomonadati</taxon>
        <taxon>Pseudomonadota</taxon>
        <taxon>Gammaproteobacteria</taxon>
        <taxon>Enterobacterales</taxon>
        <taxon>Enterobacteriaceae</taxon>
        <taxon>Escherichia</taxon>
    </lineage>
</organism>
<evidence type="ECO:0000256" key="1">
    <source>
        <dbReference type="SAM" id="MobiDB-lite"/>
    </source>
</evidence>
<dbReference type="PANTHER" id="PTHR38812">
    <property type="entry name" value="MU-LIKE PROPHAGE FLUMU PROTEIN GP42"/>
    <property type="match status" value="1"/>
</dbReference>
<evidence type="ECO:0000259" key="2">
    <source>
        <dbReference type="Pfam" id="PF20155"/>
    </source>
</evidence>
<dbReference type="RefSeq" id="WP_096956390.1">
    <property type="nucleotide sequence ID" value="NZ_CP107134.1"/>
</dbReference>
<evidence type="ECO:0000313" key="3">
    <source>
        <dbReference type="EMBL" id="HAJ1153048.1"/>
    </source>
</evidence>
<feature type="domain" description="Tape measure protein N-terminal" evidence="2">
    <location>
        <begin position="106"/>
        <end position="266"/>
    </location>
</feature>
<gene>
    <name evidence="3" type="ORF">HL628_01065</name>
</gene>
<accession>A0A7B9KB54</accession>
<name>A0A7B9KB54_ECOLX</name>